<protein>
    <submittedName>
        <fullName evidence="1">Uncharacterized protein</fullName>
    </submittedName>
</protein>
<name>A0ABU6Z796_9FABA</name>
<dbReference type="EMBL" id="JASCZI010271962">
    <property type="protein sequence ID" value="MED6218455.1"/>
    <property type="molecule type" value="Genomic_DNA"/>
</dbReference>
<evidence type="ECO:0000313" key="2">
    <source>
        <dbReference type="Proteomes" id="UP001341840"/>
    </source>
</evidence>
<reference evidence="1 2" key="1">
    <citation type="journal article" date="2023" name="Plants (Basel)">
        <title>Bridging the Gap: Combining Genomics and Transcriptomics Approaches to Understand Stylosanthes scabra, an Orphan Legume from the Brazilian Caatinga.</title>
        <authorList>
            <person name="Ferreira-Neto J.R.C."/>
            <person name="da Silva M.D."/>
            <person name="Binneck E."/>
            <person name="de Melo N.F."/>
            <person name="da Silva R.H."/>
            <person name="de Melo A.L.T.M."/>
            <person name="Pandolfi V."/>
            <person name="Bustamante F.O."/>
            <person name="Brasileiro-Vidal A.C."/>
            <person name="Benko-Iseppon A.M."/>
        </authorList>
    </citation>
    <scope>NUCLEOTIDE SEQUENCE [LARGE SCALE GENOMIC DNA]</scope>
    <source>
        <tissue evidence="1">Leaves</tissue>
    </source>
</reference>
<evidence type="ECO:0000313" key="1">
    <source>
        <dbReference type="EMBL" id="MED6218455.1"/>
    </source>
</evidence>
<organism evidence="1 2">
    <name type="scientific">Stylosanthes scabra</name>
    <dbReference type="NCBI Taxonomy" id="79078"/>
    <lineage>
        <taxon>Eukaryota</taxon>
        <taxon>Viridiplantae</taxon>
        <taxon>Streptophyta</taxon>
        <taxon>Embryophyta</taxon>
        <taxon>Tracheophyta</taxon>
        <taxon>Spermatophyta</taxon>
        <taxon>Magnoliopsida</taxon>
        <taxon>eudicotyledons</taxon>
        <taxon>Gunneridae</taxon>
        <taxon>Pentapetalae</taxon>
        <taxon>rosids</taxon>
        <taxon>fabids</taxon>
        <taxon>Fabales</taxon>
        <taxon>Fabaceae</taxon>
        <taxon>Papilionoideae</taxon>
        <taxon>50 kb inversion clade</taxon>
        <taxon>dalbergioids sensu lato</taxon>
        <taxon>Dalbergieae</taxon>
        <taxon>Pterocarpus clade</taxon>
        <taxon>Stylosanthes</taxon>
    </lineage>
</organism>
<proteinExistence type="predicted"/>
<keyword evidence="2" id="KW-1185">Reference proteome</keyword>
<sequence length="114" mass="12568">MRCYNRRLKFVNGSSSTLKLGNSGTSRLRLRKSGRELPEEETCYSHPEHLGGGGDCWKTKTKVTEKLLGTAAQSSLRQPDPVSATVVYSSRRVGVAAFSEVKPQSSCPVFHRLL</sequence>
<gene>
    <name evidence="1" type="ORF">PIB30_026792</name>
</gene>
<accession>A0ABU6Z796</accession>
<comment type="caution">
    <text evidence="1">The sequence shown here is derived from an EMBL/GenBank/DDBJ whole genome shotgun (WGS) entry which is preliminary data.</text>
</comment>
<dbReference type="Proteomes" id="UP001341840">
    <property type="component" value="Unassembled WGS sequence"/>
</dbReference>